<dbReference type="Proteomes" id="UP000198916">
    <property type="component" value="Unassembled WGS sequence"/>
</dbReference>
<reference evidence="2" key="1">
    <citation type="submission" date="2016-10" db="EMBL/GenBank/DDBJ databases">
        <authorList>
            <person name="Varghese N."/>
            <person name="Submissions S."/>
        </authorList>
    </citation>
    <scope>NUCLEOTIDE SEQUENCE [LARGE SCALE GENOMIC DNA]</scope>
    <source>
        <strain evidence="2">Jip14</strain>
    </source>
</reference>
<organism evidence="1 2">
    <name type="scientific">Parapedobacter koreensis</name>
    <dbReference type="NCBI Taxonomy" id="332977"/>
    <lineage>
        <taxon>Bacteria</taxon>
        <taxon>Pseudomonadati</taxon>
        <taxon>Bacteroidota</taxon>
        <taxon>Sphingobacteriia</taxon>
        <taxon>Sphingobacteriales</taxon>
        <taxon>Sphingobacteriaceae</taxon>
        <taxon>Parapedobacter</taxon>
    </lineage>
</organism>
<dbReference type="AlphaFoldDB" id="A0A1H7FQM4"/>
<accession>A0A1H7FQM4</accession>
<dbReference type="EMBL" id="FNZR01000001">
    <property type="protein sequence ID" value="SEK28221.1"/>
    <property type="molecule type" value="Genomic_DNA"/>
</dbReference>
<protein>
    <submittedName>
        <fullName evidence="1">Uncharacterized protein</fullName>
    </submittedName>
</protein>
<evidence type="ECO:0000313" key="2">
    <source>
        <dbReference type="Proteomes" id="UP000198916"/>
    </source>
</evidence>
<evidence type="ECO:0000313" key="1">
    <source>
        <dbReference type="EMBL" id="SEK28221.1"/>
    </source>
</evidence>
<name>A0A1H7FQM4_9SPHI</name>
<keyword evidence="2" id="KW-1185">Reference proteome</keyword>
<proteinExistence type="predicted"/>
<gene>
    <name evidence="1" type="ORF">SAMN05421740_101431</name>
</gene>
<sequence>MMKLTTTYEVKQLLFLQKPYFFTTNLSRSEWSAS</sequence>